<gene>
    <name evidence="1" type="ORF">COV06_04490</name>
</gene>
<reference evidence="1 2" key="1">
    <citation type="submission" date="2017-09" db="EMBL/GenBank/DDBJ databases">
        <title>Depth-based differentiation of microbial function through sediment-hosted aquifers and enrichment of novel symbionts in the deep terrestrial subsurface.</title>
        <authorList>
            <person name="Probst A.J."/>
            <person name="Ladd B."/>
            <person name="Jarett J.K."/>
            <person name="Geller-Mcgrath D.E."/>
            <person name="Sieber C.M."/>
            <person name="Emerson J.B."/>
            <person name="Anantharaman K."/>
            <person name="Thomas B.C."/>
            <person name="Malmstrom R."/>
            <person name="Stieglmeier M."/>
            <person name="Klingl A."/>
            <person name="Woyke T."/>
            <person name="Ryan C.M."/>
            <person name="Banfield J.F."/>
        </authorList>
    </citation>
    <scope>NUCLEOTIDE SEQUENCE [LARGE SCALE GENOMIC DNA]</scope>
    <source>
        <strain evidence="1">CG10_big_fil_rev_8_21_14_0_10_50_16</strain>
    </source>
</reference>
<evidence type="ECO:0000313" key="1">
    <source>
        <dbReference type="EMBL" id="PIR47311.1"/>
    </source>
</evidence>
<dbReference type="Gene3D" id="3.40.50.450">
    <property type="match status" value="1"/>
</dbReference>
<dbReference type="AlphaFoldDB" id="A0A2H0RL80"/>
<proteinExistence type="predicted"/>
<sequence length="125" mass="14164">MKIYVAHSRAFDFVADLYKPIRESALNSQYEFVLPHESSDEPFASKGFLKDEAYAMVVEGSFPSTGLGIELGWADVYNVPIICFYKQGTKPSGSLFAVTDRVIEYRDQTELIQEMEKQLAIIKRA</sequence>
<accession>A0A2H0RL80</accession>
<dbReference type="Proteomes" id="UP000230084">
    <property type="component" value="Unassembled WGS sequence"/>
</dbReference>
<comment type="caution">
    <text evidence="1">The sequence shown here is derived from an EMBL/GenBank/DDBJ whole genome shotgun (WGS) entry which is preliminary data.</text>
</comment>
<organism evidence="1 2">
    <name type="scientific">Candidatus Uhrbacteria bacterium CG10_big_fil_rev_8_21_14_0_10_50_16</name>
    <dbReference type="NCBI Taxonomy" id="1975039"/>
    <lineage>
        <taxon>Bacteria</taxon>
        <taxon>Candidatus Uhriibacteriota</taxon>
    </lineage>
</organism>
<dbReference type="SUPFAM" id="SSF52309">
    <property type="entry name" value="N-(deoxy)ribosyltransferase-like"/>
    <property type="match status" value="1"/>
</dbReference>
<name>A0A2H0RL80_9BACT</name>
<dbReference type="EMBL" id="PCYM01000010">
    <property type="protein sequence ID" value="PIR47311.1"/>
    <property type="molecule type" value="Genomic_DNA"/>
</dbReference>
<protein>
    <recommendedName>
        <fullName evidence="3">Nucleoside 2-deoxyribosyltransferase</fullName>
    </recommendedName>
</protein>
<evidence type="ECO:0008006" key="3">
    <source>
        <dbReference type="Google" id="ProtNLM"/>
    </source>
</evidence>
<evidence type="ECO:0000313" key="2">
    <source>
        <dbReference type="Proteomes" id="UP000230084"/>
    </source>
</evidence>